<keyword evidence="6" id="KW-0732">Signal</keyword>
<evidence type="ECO:0000256" key="4">
    <source>
        <dbReference type="ARBA" id="ARBA00022989"/>
    </source>
</evidence>
<dbReference type="GO" id="GO:0005794">
    <property type="term" value="C:Golgi apparatus"/>
    <property type="evidence" value="ECO:0000318"/>
    <property type="project" value="GO_Central"/>
</dbReference>
<feature type="transmembrane region" description="Helical" evidence="6">
    <location>
        <begin position="257"/>
        <end position="276"/>
    </location>
</feature>
<evidence type="ECO:0000256" key="3">
    <source>
        <dbReference type="ARBA" id="ARBA00022692"/>
    </source>
</evidence>
<evidence type="ECO:0000313" key="8">
    <source>
        <dbReference type="Proteomes" id="UP000054558"/>
    </source>
</evidence>
<keyword evidence="5 6" id="KW-0472">Membrane</keyword>
<feature type="chain" id="PRO_5017496464" description="GDT1 family protein" evidence="6">
    <location>
        <begin position="25"/>
        <end position="280"/>
    </location>
</feature>
<dbReference type="GO" id="GO:0032468">
    <property type="term" value="P:Golgi calcium ion homeostasis"/>
    <property type="evidence" value="ECO:0000318"/>
    <property type="project" value="GO_Central"/>
</dbReference>
<keyword evidence="4 6" id="KW-1133">Transmembrane helix</keyword>
<dbReference type="GO" id="GO:0015085">
    <property type="term" value="F:calcium ion transmembrane transporter activity"/>
    <property type="evidence" value="ECO:0000318"/>
    <property type="project" value="GO_Central"/>
</dbReference>
<name>A0A1Y1ITH1_KLENI</name>
<feature type="transmembrane region" description="Helical" evidence="6">
    <location>
        <begin position="186"/>
        <end position="205"/>
    </location>
</feature>
<reference evidence="7 8" key="1">
    <citation type="journal article" date="2014" name="Nat. Commun.">
        <title>Klebsormidium flaccidum genome reveals primary factors for plant terrestrial adaptation.</title>
        <authorList>
            <person name="Hori K."/>
            <person name="Maruyama F."/>
            <person name="Fujisawa T."/>
            <person name="Togashi T."/>
            <person name="Yamamoto N."/>
            <person name="Seo M."/>
            <person name="Sato S."/>
            <person name="Yamada T."/>
            <person name="Mori H."/>
            <person name="Tajima N."/>
            <person name="Moriyama T."/>
            <person name="Ikeuchi M."/>
            <person name="Watanabe M."/>
            <person name="Wada H."/>
            <person name="Kobayashi K."/>
            <person name="Saito M."/>
            <person name="Masuda T."/>
            <person name="Sasaki-Sekimoto Y."/>
            <person name="Mashiguchi K."/>
            <person name="Awai K."/>
            <person name="Shimojima M."/>
            <person name="Masuda S."/>
            <person name="Iwai M."/>
            <person name="Nobusawa T."/>
            <person name="Narise T."/>
            <person name="Kondo S."/>
            <person name="Saito H."/>
            <person name="Sato R."/>
            <person name="Murakawa M."/>
            <person name="Ihara Y."/>
            <person name="Oshima-Yamada Y."/>
            <person name="Ohtaka K."/>
            <person name="Satoh M."/>
            <person name="Sonobe K."/>
            <person name="Ishii M."/>
            <person name="Ohtani R."/>
            <person name="Kanamori-Sato M."/>
            <person name="Honoki R."/>
            <person name="Miyazaki D."/>
            <person name="Mochizuki H."/>
            <person name="Umetsu J."/>
            <person name="Higashi K."/>
            <person name="Shibata D."/>
            <person name="Kamiya Y."/>
            <person name="Sato N."/>
            <person name="Nakamura Y."/>
            <person name="Tabata S."/>
            <person name="Ida S."/>
            <person name="Kurokawa K."/>
            <person name="Ohta H."/>
        </authorList>
    </citation>
    <scope>NUCLEOTIDE SEQUENCE [LARGE SCALE GENOMIC DNA]</scope>
    <source>
        <strain evidence="7 8">NIES-2285</strain>
    </source>
</reference>
<dbReference type="GO" id="GO:0032472">
    <property type="term" value="P:Golgi calcium ion transport"/>
    <property type="evidence" value="ECO:0000318"/>
    <property type="project" value="GO_Central"/>
</dbReference>
<dbReference type="InterPro" id="IPR036259">
    <property type="entry name" value="MFS_trans_sf"/>
</dbReference>
<evidence type="ECO:0000256" key="1">
    <source>
        <dbReference type="ARBA" id="ARBA00004141"/>
    </source>
</evidence>
<dbReference type="EMBL" id="DF238124">
    <property type="protein sequence ID" value="GAQ92869.1"/>
    <property type="molecule type" value="Genomic_DNA"/>
</dbReference>
<comment type="subcellular location">
    <subcellularLocation>
        <location evidence="1 6">Membrane</location>
        <topology evidence="1 6">Multi-pass membrane protein</topology>
    </subcellularLocation>
</comment>
<feature type="transmembrane region" description="Helical" evidence="6">
    <location>
        <begin position="69"/>
        <end position="93"/>
    </location>
</feature>
<dbReference type="Proteomes" id="UP000054558">
    <property type="component" value="Unassembled WGS sequence"/>
</dbReference>
<dbReference type="PANTHER" id="PTHR12608">
    <property type="entry name" value="TRANSMEMBRANE PROTEIN HTP-1 RELATED"/>
    <property type="match status" value="1"/>
</dbReference>
<keyword evidence="3 6" id="KW-0812">Transmembrane</keyword>
<accession>A0A1Y1ITH1</accession>
<dbReference type="GO" id="GO:0016020">
    <property type="term" value="C:membrane"/>
    <property type="evidence" value="ECO:0007669"/>
    <property type="project" value="UniProtKB-SubCell"/>
</dbReference>
<organism evidence="7 8">
    <name type="scientific">Klebsormidium nitens</name>
    <name type="common">Green alga</name>
    <name type="synonym">Ulothrix nitens</name>
    <dbReference type="NCBI Taxonomy" id="105231"/>
    <lineage>
        <taxon>Eukaryota</taxon>
        <taxon>Viridiplantae</taxon>
        <taxon>Streptophyta</taxon>
        <taxon>Klebsormidiophyceae</taxon>
        <taxon>Klebsormidiales</taxon>
        <taxon>Klebsormidiaceae</taxon>
        <taxon>Klebsormidium</taxon>
    </lineage>
</organism>
<dbReference type="OMA" id="CSNVIMG"/>
<evidence type="ECO:0000313" key="7">
    <source>
        <dbReference type="EMBL" id="GAQ92869.1"/>
    </source>
</evidence>
<gene>
    <name evidence="7" type="ORF">KFL_011750020</name>
</gene>
<dbReference type="GO" id="GO:0005384">
    <property type="term" value="F:manganese ion transmembrane transporter activity"/>
    <property type="evidence" value="ECO:0000318"/>
    <property type="project" value="GO_Central"/>
</dbReference>
<feature type="transmembrane region" description="Helical" evidence="6">
    <location>
        <begin position="100"/>
        <end position="124"/>
    </location>
</feature>
<dbReference type="PANTHER" id="PTHR12608:SF9">
    <property type="entry name" value="GDT1-LIKE PROTEIN 3"/>
    <property type="match status" value="1"/>
</dbReference>
<protein>
    <recommendedName>
        <fullName evidence="6">GDT1 family protein</fullName>
    </recommendedName>
</protein>
<evidence type="ECO:0000256" key="6">
    <source>
        <dbReference type="RuleBase" id="RU365102"/>
    </source>
</evidence>
<evidence type="ECO:0000256" key="2">
    <source>
        <dbReference type="ARBA" id="ARBA00009190"/>
    </source>
</evidence>
<dbReference type="Pfam" id="PF01169">
    <property type="entry name" value="GDT1"/>
    <property type="match status" value="2"/>
</dbReference>
<dbReference type="SUPFAM" id="SSF103473">
    <property type="entry name" value="MFS general substrate transporter"/>
    <property type="match status" value="1"/>
</dbReference>
<feature type="transmembrane region" description="Helical" evidence="6">
    <location>
        <begin position="225"/>
        <end position="245"/>
    </location>
</feature>
<feature type="transmembrane region" description="Helical" evidence="6">
    <location>
        <begin position="136"/>
        <end position="153"/>
    </location>
</feature>
<feature type="signal peptide" evidence="6">
    <location>
        <begin position="1"/>
        <end position="24"/>
    </location>
</feature>
<proteinExistence type="inferred from homology"/>
<sequence>MLTKVSSLGLLLLFLNLISTICSATEIANLEGEGGLQTSSTFFNSSRNHFSKSYMMEGMVGESGGVPDAFVTSLAMILVTEVGDETFIIAALLAMRHSRAIVLAGALSALVVMTVLSTALGFVLPNVISKKHTNRAATVLYSFFGLRLLYIAWRAKGGAAPVNEEIEEVEDKLGTGVQNKSATRRFFARLFTPVFLEAFILTFLAEWGDRSQIATIALAAHKDPVGVTVGAILGHTLCTSLAVVGGRLLAMRISQRTVAAIGGFLFLGFAVHSHFYPPLS</sequence>
<dbReference type="InterPro" id="IPR001727">
    <property type="entry name" value="GDT1-like"/>
</dbReference>
<dbReference type="OrthoDB" id="442680at2759"/>
<dbReference type="GO" id="GO:0070588">
    <property type="term" value="P:calcium ion transmembrane transport"/>
    <property type="evidence" value="ECO:0000318"/>
    <property type="project" value="GO_Central"/>
</dbReference>
<dbReference type="GO" id="GO:0071421">
    <property type="term" value="P:manganese ion transmembrane transport"/>
    <property type="evidence" value="ECO:0000318"/>
    <property type="project" value="GO_Central"/>
</dbReference>
<evidence type="ECO:0000256" key="5">
    <source>
        <dbReference type="ARBA" id="ARBA00023136"/>
    </source>
</evidence>
<dbReference type="AlphaFoldDB" id="A0A1Y1ITH1"/>
<keyword evidence="8" id="KW-1185">Reference proteome</keyword>
<comment type="similarity">
    <text evidence="2 6">Belongs to the GDT1 family.</text>
</comment>